<comment type="caution">
    <text evidence="1">The sequence shown here is derived from an EMBL/GenBank/DDBJ whole genome shotgun (WGS) entry which is preliminary data.</text>
</comment>
<evidence type="ECO:0000313" key="2">
    <source>
        <dbReference type="Proteomes" id="UP001151760"/>
    </source>
</evidence>
<protein>
    <submittedName>
        <fullName evidence="1">Uncharacterized protein</fullName>
    </submittedName>
</protein>
<reference evidence="1" key="1">
    <citation type="journal article" date="2022" name="Int. J. Mol. Sci.">
        <title>Draft Genome of Tanacetum Coccineum: Genomic Comparison of Closely Related Tanacetum-Family Plants.</title>
        <authorList>
            <person name="Yamashiro T."/>
            <person name="Shiraishi A."/>
            <person name="Nakayama K."/>
            <person name="Satake H."/>
        </authorList>
    </citation>
    <scope>NUCLEOTIDE SEQUENCE</scope>
</reference>
<sequence length="102" mass="11533">MKALRTPEFDQKLGYRQCNGCRRMFLDTAQKNVVAQLLLIKKKIESVRVGITSKMRSIDKVHGDSASPPMVEMRVTEYGEEDTCKSVWPPMGSDARDEVADL</sequence>
<dbReference type="Proteomes" id="UP001151760">
    <property type="component" value="Unassembled WGS sequence"/>
</dbReference>
<accession>A0ABQ5DDI2</accession>
<evidence type="ECO:0000313" key="1">
    <source>
        <dbReference type="EMBL" id="GJT37054.1"/>
    </source>
</evidence>
<gene>
    <name evidence="1" type="ORF">Tco_0936919</name>
</gene>
<proteinExistence type="predicted"/>
<reference evidence="1" key="2">
    <citation type="submission" date="2022-01" db="EMBL/GenBank/DDBJ databases">
        <authorList>
            <person name="Yamashiro T."/>
            <person name="Shiraishi A."/>
            <person name="Satake H."/>
            <person name="Nakayama K."/>
        </authorList>
    </citation>
    <scope>NUCLEOTIDE SEQUENCE</scope>
</reference>
<dbReference type="EMBL" id="BQNB010015192">
    <property type="protein sequence ID" value="GJT37054.1"/>
    <property type="molecule type" value="Genomic_DNA"/>
</dbReference>
<organism evidence="1 2">
    <name type="scientific">Tanacetum coccineum</name>
    <dbReference type="NCBI Taxonomy" id="301880"/>
    <lineage>
        <taxon>Eukaryota</taxon>
        <taxon>Viridiplantae</taxon>
        <taxon>Streptophyta</taxon>
        <taxon>Embryophyta</taxon>
        <taxon>Tracheophyta</taxon>
        <taxon>Spermatophyta</taxon>
        <taxon>Magnoliopsida</taxon>
        <taxon>eudicotyledons</taxon>
        <taxon>Gunneridae</taxon>
        <taxon>Pentapetalae</taxon>
        <taxon>asterids</taxon>
        <taxon>campanulids</taxon>
        <taxon>Asterales</taxon>
        <taxon>Asteraceae</taxon>
        <taxon>Asteroideae</taxon>
        <taxon>Anthemideae</taxon>
        <taxon>Anthemidinae</taxon>
        <taxon>Tanacetum</taxon>
    </lineage>
</organism>
<name>A0ABQ5DDI2_9ASTR</name>
<keyword evidence="2" id="KW-1185">Reference proteome</keyword>